<feature type="region of interest" description="Disordered" evidence="4">
    <location>
        <begin position="99"/>
        <end position="212"/>
    </location>
</feature>
<dbReference type="Gene3D" id="1.10.30.10">
    <property type="entry name" value="High mobility group box domain"/>
    <property type="match status" value="1"/>
</dbReference>
<dbReference type="Proteomes" id="UP001176521">
    <property type="component" value="Unassembled WGS sequence"/>
</dbReference>
<comment type="caution">
    <text evidence="6">The sequence shown here is derived from an EMBL/GenBank/DDBJ whole genome shotgun (WGS) entry which is preliminary data.</text>
</comment>
<dbReference type="AlphaFoldDB" id="A0AAN6JHE4"/>
<dbReference type="SMART" id="SM00398">
    <property type="entry name" value="HMG"/>
    <property type="match status" value="1"/>
</dbReference>
<dbReference type="GO" id="GO:0000978">
    <property type="term" value="F:RNA polymerase II cis-regulatory region sequence-specific DNA binding"/>
    <property type="evidence" value="ECO:0007669"/>
    <property type="project" value="TreeGrafter"/>
</dbReference>
<gene>
    <name evidence="6" type="ORF">OC842_006737</name>
</gene>
<feature type="compositionally biased region" description="Basic and acidic residues" evidence="4">
    <location>
        <begin position="99"/>
        <end position="119"/>
    </location>
</feature>
<dbReference type="InterPro" id="IPR051356">
    <property type="entry name" value="SOX/SOX-like_TF"/>
</dbReference>
<feature type="region of interest" description="Disordered" evidence="4">
    <location>
        <begin position="1"/>
        <end position="41"/>
    </location>
</feature>
<evidence type="ECO:0000313" key="6">
    <source>
        <dbReference type="EMBL" id="KAK0521578.1"/>
    </source>
</evidence>
<dbReference type="InterPro" id="IPR009071">
    <property type="entry name" value="HMG_box_dom"/>
</dbReference>
<sequence length="212" mass="22999">MAAGHPTWRGDPLGVGPSQPRSHIGPTSEPAPSKERVKRPHNAWIIYRTEKSRELRDSFLQGLLPPPASGGHTHLLGAGTTPKREADLSKYLAAMWKSESPEVKEKYAERARAEREAHLQKYPGYRFQPRKPTRIKTVQGNVAGAPGSRASPRDWPGGPRPGSLSLSGRHAGQRSQPTGGSRPGPKEDSRDGDSSTARMGGHGMLRSCPALR</sequence>
<evidence type="ECO:0000256" key="1">
    <source>
        <dbReference type="ARBA" id="ARBA00023125"/>
    </source>
</evidence>
<feature type="domain" description="HMG box" evidence="5">
    <location>
        <begin position="37"/>
        <end position="126"/>
    </location>
</feature>
<dbReference type="PANTHER" id="PTHR45789:SF2">
    <property type="entry name" value="FI18025P1"/>
    <property type="match status" value="1"/>
</dbReference>
<protein>
    <recommendedName>
        <fullName evidence="5">HMG box domain-containing protein</fullName>
    </recommendedName>
</protein>
<accession>A0AAN6JHE4</accession>
<dbReference type="InterPro" id="IPR036910">
    <property type="entry name" value="HMG_box_dom_sf"/>
</dbReference>
<evidence type="ECO:0000256" key="4">
    <source>
        <dbReference type="SAM" id="MobiDB-lite"/>
    </source>
</evidence>
<feature type="DNA-binding region" description="HMG box" evidence="3">
    <location>
        <begin position="37"/>
        <end position="126"/>
    </location>
</feature>
<feature type="compositionally biased region" description="Basic and acidic residues" evidence="4">
    <location>
        <begin position="184"/>
        <end position="193"/>
    </location>
</feature>
<dbReference type="GO" id="GO:0000981">
    <property type="term" value="F:DNA-binding transcription factor activity, RNA polymerase II-specific"/>
    <property type="evidence" value="ECO:0007669"/>
    <property type="project" value="TreeGrafter"/>
</dbReference>
<evidence type="ECO:0000256" key="3">
    <source>
        <dbReference type="PROSITE-ProRule" id="PRU00267"/>
    </source>
</evidence>
<evidence type="ECO:0000313" key="7">
    <source>
        <dbReference type="Proteomes" id="UP001176521"/>
    </source>
</evidence>
<feature type="region of interest" description="Disordered" evidence="4">
    <location>
        <begin position="58"/>
        <end position="84"/>
    </location>
</feature>
<feature type="compositionally biased region" description="Low complexity" evidence="4">
    <location>
        <begin position="70"/>
        <end position="81"/>
    </location>
</feature>
<organism evidence="6 7">
    <name type="scientific">Tilletia horrida</name>
    <dbReference type="NCBI Taxonomy" id="155126"/>
    <lineage>
        <taxon>Eukaryota</taxon>
        <taxon>Fungi</taxon>
        <taxon>Dikarya</taxon>
        <taxon>Basidiomycota</taxon>
        <taxon>Ustilaginomycotina</taxon>
        <taxon>Exobasidiomycetes</taxon>
        <taxon>Tilletiales</taxon>
        <taxon>Tilletiaceae</taxon>
        <taxon>Tilletia</taxon>
    </lineage>
</organism>
<reference evidence="6" key="1">
    <citation type="journal article" date="2023" name="PhytoFront">
        <title>Draft Genome Resources of Seven Strains of Tilletia horrida, Causal Agent of Kernel Smut of Rice.</title>
        <authorList>
            <person name="Khanal S."/>
            <person name="Antony Babu S."/>
            <person name="Zhou X.G."/>
        </authorList>
    </citation>
    <scope>NUCLEOTIDE SEQUENCE</scope>
    <source>
        <strain evidence="6">TX3</strain>
    </source>
</reference>
<evidence type="ECO:0000256" key="2">
    <source>
        <dbReference type="ARBA" id="ARBA00023242"/>
    </source>
</evidence>
<dbReference type="Pfam" id="PF00505">
    <property type="entry name" value="HMG_box"/>
    <property type="match status" value="1"/>
</dbReference>
<dbReference type="EMBL" id="JAPDMQ010000659">
    <property type="protein sequence ID" value="KAK0521578.1"/>
    <property type="molecule type" value="Genomic_DNA"/>
</dbReference>
<evidence type="ECO:0000259" key="5">
    <source>
        <dbReference type="PROSITE" id="PS50118"/>
    </source>
</evidence>
<name>A0AAN6JHE4_9BASI</name>
<dbReference type="CDD" id="cd01389">
    <property type="entry name" value="HMG-box_ROX1-like"/>
    <property type="match status" value="1"/>
</dbReference>
<keyword evidence="1 3" id="KW-0238">DNA-binding</keyword>
<dbReference type="PANTHER" id="PTHR45789">
    <property type="entry name" value="FI18025P1"/>
    <property type="match status" value="1"/>
</dbReference>
<dbReference type="GO" id="GO:0005634">
    <property type="term" value="C:nucleus"/>
    <property type="evidence" value="ECO:0007669"/>
    <property type="project" value="UniProtKB-UniRule"/>
</dbReference>
<dbReference type="PROSITE" id="PS50118">
    <property type="entry name" value="HMG_BOX_2"/>
    <property type="match status" value="1"/>
</dbReference>
<keyword evidence="2 3" id="KW-0539">Nucleus</keyword>
<keyword evidence="7" id="KW-1185">Reference proteome</keyword>
<proteinExistence type="predicted"/>
<dbReference type="SUPFAM" id="SSF47095">
    <property type="entry name" value="HMG-box"/>
    <property type="match status" value="1"/>
</dbReference>